<dbReference type="EMBL" id="JAUJFL010000004">
    <property type="protein sequence ID" value="KAK2605356.1"/>
    <property type="molecule type" value="Genomic_DNA"/>
</dbReference>
<evidence type="ECO:0000256" key="6">
    <source>
        <dbReference type="ARBA" id="ARBA00022982"/>
    </source>
</evidence>
<organism evidence="9 10">
    <name type="scientific">Phomopsis amygdali</name>
    <name type="common">Fusicoccum amygdali</name>
    <dbReference type="NCBI Taxonomy" id="1214568"/>
    <lineage>
        <taxon>Eukaryota</taxon>
        <taxon>Fungi</taxon>
        <taxon>Dikarya</taxon>
        <taxon>Ascomycota</taxon>
        <taxon>Pezizomycotina</taxon>
        <taxon>Sordariomycetes</taxon>
        <taxon>Sordariomycetidae</taxon>
        <taxon>Diaporthales</taxon>
        <taxon>Diaporthaceae</taxon>
        <taxon>Diaporthe</taxon>
    </lineage>
</organism>
<keyword evidence="4" id="KW-0679">Respiratory chain</keyword>
<dbReference type="Proteomes" id="UP001265746">
    <property type="component" value="Unassembled WGS sequence"/>
</dbReference>
<reference evidence="9" key="1">
    <citation type="submission" date="2023-06" db="EMBL/GenBank/DDBJ databases">
        <authorList>
            <person name="Noh H."/>
        </authorList>
    </citation>
    <scope>NUCLEOTIDE SEQUENCE</scope>
    <source>
        <strain evidence="9">DUCC20226</strain>
    </source>
</reference>
<keyword evidence="8" id="KW-0472">Membrane</keyword>
<keyword evidence="3" id="KW-0813">Transport</keyword>
<evidence type="ECO:0000256" key="5">
    <source>
        <dbReference type="ARBA" id="ARBA00022792"/>
    </source>
</evidence>
<evidence type="ECO:0008006" key="11">
    <source>
        <dbReference type="Google" id="ProtNLM"/>
    </source>
</evidence>
<protein>
    <recommendedName>
        <fullName evidence="11">NADH-ubiquinone oxidoreductase 14.8 kDa subunit</fullName>
    </recommendedName>
</protein>
<keyword evidence="7" id="KW-0496">Mitochondrion</keyword>
<evidence type="ECO:0000256" key="8">
    <source>
        <dbReference type="ARBA" id="ARBA00023136"/>
    </source>
</evidence>
<dbReference type="InterPro" id="IPR016488">
    <property type="entry name" value="NADH_Ub_cplx-1_asu_su-6"/>
</dbReference>
<dbReference type="GO" id="GO:0005743">
    <property type="term" value="C:mitochondrial inner membrane"/>
    <property type="evidence" value="ECO:0007669"/>
    <property type="project" value="UniProtKB-SubCell"/>
</dbReference>
<comment type="subcellular location">
    <subcellularLocation>
        <location evidence="1">Mitochondrion inner membrane</location>
        <topology evidence="1">Peripheral membrane protein</topology>
        <orientation evidence="1">Matrix side</orientation>
    </subcellularLocation>
</comment>
<keyword evidence="10" id="KW-1185">Reference proteome</keyword>
<dbReference type="PANTHER" id="PTHR12964">
    <property type="entry name" value="NADH-UBIQUINONE OXIDOREDUCTASE B14 SUBUNIT"/>
    <property type="match status" value="1"/>
</dbReference>
<dbReference type="AlphaFoldDB" id="A0AAD9SDB7"/>
<comment type="similarity">
    <text evidence="2">Belongs to the complex I LYR family.</text>
</comment>
<dbReference type="Pfam" id="PF13233">
    <property type="entry name" value="Complex1_LYR_2"/>
    <property type="match status" value="1"/>
</dbReference>
<comment type="caution">
    <text evidence="9">The sequence shown here is derived from an EMBL/GenBank/DDBJ whole genome shotgun (WGS) entry which is preliminary data.</text>
</comment>
<evidence type="ECO:0000256" key="4">
    <source>
        <dbReference type="ARBA" id="ARBA00022660"/>
    </source>
</evidence>
<sequence>MAHISPTQFARKTRQSINWADAQNRVLATYRQWIRAAPEIQTMYNVPFPVSVIRTRMREEFERHRFVDKLPTVDILLFKSNAEYQVQGPQWCGVGENEDNRADQRQQETMNFWKQSNHVMSYFKEENFRGDKRLPSSFMSGFLEGRN</sequence>
<dbReference type="PANTHER" id="PTHR12964:SF0">
    <property type="entry name" value="NADH DEHYDROGENASE [UBIQUINONE] 1 ALPHA SUBCOMPLEX SUBUNIT 6"/>
    <property type="match status" value="1"/>
</dbReference>
<accession>A0AAD9SDB7</accession>
<name>A0AAD9SDB7_PHOAM</name>
<dbReference type="InterPro" id="IPR045299">
    <property type="entry name" value="Complex1_LYR_NDUFA6_LYRM6"/>
</dbReference>
<dbReference type="GO" id="GO:0045271">
    <property type="term" value="C:respiratory chain complex I"/>
    <property type="evidence" value="ECO:0007669"/>
    <property type="project" value="InterPro"/>
</dbReference>
<gene>
    <name evidence="9" type="ORF">N8I77_008195</name>
</gene>
<dbReference type="GO" id="GO:0006979">
    <property type="term" value="P:response to oxidative stress"/>
    <property type="evidence" value="ECO:0007669"/>
    <property type="project" value="TreeGrafter"/>
</dbReference>
<evidence type="ECO:0000313" key="9">
    <source>
        <dbReference type="EMBL" id="KAK2605356.1"/>
    </source>
</evidence>
<evidence type="ECO:0000313" key="10">
    <source>
        <dbReference type="Proteomes" id="UP001265746"/>
    </source>
</evidence>
<keyword evidence="5" id="KW-0999">Mitochondrion inner membrane</keyword>
<keyword evidence="6" id="KW-0249">Electron transport</keyword>
<evidence type="ECO:0000256" key="3">
    <source>
        <dbReference type="ARBA" id="ARBA00022448"/>
    </source>
</evidence>
<dbReference type="CDD" id="cd20266">
    <property type="entry name" value="Complex1_LYR_NDUFA6_LYRM6"/>
    <property type="match status" value="1"/>
</dbReference>
<proteinExistence type="inferred from homology"/>
<evidence type="ECO:0000256" key="7">
    <source>
        <dbReference type="ARBA" id="ARBA00023128"/>
    </source>
</evidence>
<dbReference type="PIRSF" id="PIRSF006643">
    <property type="entry name" value="NDUA6"/>
    <property type="match status" value="1"/>
</dbReference>
<evidence type="ECO:0000256" key="1">
    <source>
        <dbReference type="ARBA" id="ARBA00004443"/>
    </source>
</evidence>
<evidence type="ECO:0000256" key="2">
    <source>
        <dbReference type="ARBA" id="ARBA00009508"/>
    </source>
</evidence>